<dbReference type="InterPro" id="IPR012340">
    <property type="entry name" value="NA-bd_OB-fold"/>
</dbReference>
<evidence type="ECO:0000313" key="3">
    <source>
        <dbReference type="EMBL" id="NEW56939.1"/>
    </source>
</evidence>
<dbReference type="EMBL" id="JAAGUZ010000014">
    <property type="protein sequence ID" value="NEW44209.1"/>
    <property type="molecule type" value="Genomic_DNA"/>
</dbReference>
<dbReference type="AlphaFoldDB" id="A0A6P1D3V1"/>
<evidence type="ECO:0000313" key="4">
    <source>
        <dbReference type="Proteomes" id="UP000468928"/>
    </source>
</evidence>
<dbReference type="RefSeq" id="WP_163824651.1">
    <property type="nucleotide sequence ID" value="NZ_JAAGUX010000023.1"/>
</dbReference>
<keyword evidence="5" id="KW-1185">Reference proteome</keyword>
<dbReference type="Proteomes" id="UP000468928">
    <property type="component" value="Unassembled WGS sequence"/>
</dbReference>
<sequence length="146" mass="16466">MYPPSAILDEDRHGHPDDTLMIQRCTRCRKLLAPLIVTCSSCARGDSLEWLPSSGAGSIVSWRVVDRSLTAMDNVRPLTIAIVELDEGPWVYTSIEGEVPPQRDRVRVQFQPRPMEDRFPVFAVSAESRNTEEQRMPADLIGARME</sequence>
<accession>A0A6P1D3V1</accession>
<proteinExistence type="predicted"/>
<comment type="caution">
    <text evidence="2">The sequence shown here is derived from an EMBL/GenBank/DDBJ whole genome shotgun (WGS) entry which is preliminary data.</text>
</comment>
<protein>
    <recommendedName>
        <fullName evidence="1">ChsH2 C-terminal OB-fold domain-containing protein</fullName>
    </recommendedName>
</protein>
<dbReference type="EMBL" id="JAAGUX010000023">
    <property type="protein sequence ID" value="NEW56939.1"/>
    <property type="molecule type" value="Genomic_DNA"/>
</dbReference>
<evidence type="ECO:0000313" key="2">
    <source>
        <dbReference type="EMBL" id="NEW44209.1"/>
    </source>
</evidence>
<organism evidence="2 4">
    <name type="scientific">Nocardia cyriacigeorgica</name>
    <dbReference type="NCBI Taxonomy" id="135487"/>
    <lineage>
        <taxon>Bacteria</taxon>
        <taxon>Bacillati</taxon>
        <taxon>Actinomycetota</taxon>
        <taxon>Actinomycetes</taxon>
        <taxon>Mycobacteriales</taxon>
        <taxon>Nocardiaceae</taxon>
        <taxon>Nocardia</taxon>
    </lineage>
</organism>
<dbReference type="SUPFAM" id="SSF50249">
    <property type="entry name" value="Nucleic acid-binding proteins"/>
    <property type="match status" value="1"/>
</dbReference>
<evidence type="ECO:0000259" key="1">
    <source>
        <dbReference type="Pfam" id="PF01796"/>
    </source>
</evidence>
<dbReference type="PANTHER" id="PTHR34075:SF5">
    <property type="entry name" value="BLR3430 PROTEIN"/>
    <property type="match status" value="1"/>
</dbReference>
<dbReference type="Proteomes" id="UP000470876">
    <property type="component" value="Unassembled WGS sequence"/>
</dbReference>
<dbReference type="PANTHER" id="PTHR34075">
    <property type="entry name" value="BLR3430 PROTEIN"/>
    <property type="match status" value="1"/>
</dbReference>
<reference evidence="4 5" key="1">
    <citation type="submission" date="2020-01" db="EMBL/GenBank/DDBJ databases">
        <title>Genetics and antimicrobial susceptibilities of Nocardia species isolated from the soil; a comparison with species isolated from humans.</title>
        <authorList>
            <person name="Carrasco G."/>
            <person name="Monzon S."/>
            <person name="Sansegundo M."/>
            <person name="Garcia E."/>
            <person name="Garrido N."/>
            <person name="Medina M.J."/>
            <person name="Villalon P."/>
            <person name="Ramirez-Arocha A.C."/>
            <person name="Jimenez P."/>
            <person name="Cuesta I."/>
            <person name="Valdezate S."/>
        </authorList>
    </citation>
    <scope>NUCLEOTIDE SEQUENCE [LARGE SCALE GENOMIC DNA]</scope>
    <source>
        <strain evidence="2 4">CNM20110639</strain>
        <strain evidence="3 5">CNM20110649</strain>
    </source>
</reference>
<evidence type="ECO:0000313" key="5">
    <source>
        <dbReference type="Proteomes" id="UP000470876"/>
    </source>
</evidence>
<gene>
    <name evidence="2" type="ORF">GV789_07010</name>
    <name evidence="3" type="ORF">GV794_14925</name>
</gene>
<dbReference type="Pfam" id="PF01796">
    <property type="entry name" value="OB_ChsH2_C"/>
    <property type="match status" value="1"/>
</dbReference>
<name>A0A6P1D3V1_9NOCA</name>
<dbReference type="InterPro" id="IPR002878">
    <property type="entry name" value="ChsH2_C"/>
</dbReference>
<dbReference type="InterPro" id="IPR052513">
    <property type="entry name" value="Thioester_dehydratase-like"/>
</dbReference>
<feature type="domain" description="ChsH2 C-terminal OB-fold" evidence="1">
    <location>
        <begin position="50"/>
        <end position="111"/>
    </location>
</feature>